<proteinExistence type="inferred from homology"/>
<feature type="compositionally biased region" description="Basic residues" evidence="12">
    <location>
        <begin position="605"/>
        <end position="614"/>
    </location>
</feature>
<dbReference type="InterPro" id="IPR006202">
    <property type="entry name" value="Neur_chan_lig-bd"/>
</dbReference>
<feature type="domain" description="Neurotransmitter-gated ion-channel transmembrane" evidence="14">
    <location>
        <begin position="318"/>
        <end position="399"/>
    </location>
</feature>
<evidence type="ECO:0008006" key="17">
    <source>
        <dbReference type="Google" id="ProtNLM"/>
    </source>
</evidence>
<dbReference type="FunFam" id="1.20.58.390:FF:000087">
    <property type="entry name" value="GABA-gated ion channel"/>
    <property type="match status" value="1"/>
</dbReference>
<evidence type="ECO:0000256" key="6">
    <source>
        <dbReference type="ARBA" id="ARBA00022729"/>
    </source>
</evidence>
<dbReference type="EnsemblMetazoa" id="AFAF003388-RA">
    <property type="protein sequence ID" value="AFAF003388-PA"/>
    <property type="gene ID" value="AFAF003388"/>
</dbReference>
<dbReference type="InterPro" id="IPR038050">
    <property type="entry name" value="Neuro_actylchol_rec"/>
</dbReference>
<dbReference type="PANTHER" id="PTHR18945">
    <property type="entry name" value="NEUROTRANSMITTER GATED ION CHANNEL"/>
    <property type="match status" value="1"/>
</dbReference>
<evidence type="ECO:0000256" key="2">
    <source>
        <dbReference type="ARBA" id="ARBA00004236"/>
    </source>
</evidence>
<dbReference type="VEuPathDB" id="VectorBase:AFAF003388"/>
<dbReference type="EMBL" id="AXCN02001118">
    <property type="status" value="NOT_ANNOTATED_CDS"/>
    <property type="molecule type" value="Genomic_DNA"/>
</dbReference>
<dbReference type="AlphaFoldDB" id="A0A182Q5D6"/>
<feature type="transmembrane region" description="Helical" evidence="11">
    <location>
        <begin position="313"/>
        <end position="331"/>
    </location>
</feature>
<feature type="transmembrane region" description="Helical" evidence="11">
    <location>
        <begin position="629"/>
        <end position="647"/>
    </location>
</feature>
<feature type="region of interest" description="Disordered" evidence="12">
    <location>
        <begin position="415"/>
        <end position="456"/>
    </location>
</feature>
<name>A0A182Q5D6_9DIPT</name>
<feature type="domain" description="Neurotransmitter-gated ion-channel ligand-binding" evidence="13">
    <location>
        <begin position="63"/>
        <end position="240"/>
    </location>
</feature>
<keyword evidence="4" id="KW-1003">Cell membrane</keyword>
<dbReference type="PRINTS" id="PR00252">
    <property type="entry name" value="NRIONCHANNEL"/>
</dbReference>
<keyword evidence="7 11" id="KW-1133">Transmembrane helix</keyword>
<dbReference type="InterPro" id="IPR006028">
    <property type="entry name" value="GABAA/Glycine_rcpt"/>
</dbReference>
<evidence type="ECO:0000256" key="7">
    <source>
        <dbReference type="ARBA" id="ARBA00022989"/>
    </source>
</evidence>
<comment type="subcellular location">
    <subcellularLocation>
        <location evidence="2">Cell membrane</location>
    </subcellularLocation>
    <subcellularLocation>
        <location evidence="1">Membrane</location>
        <topology evidence="1">Multi-pass membrane protein</topology>
    </subcellularLocation>
</comment>
<dbReference type="SUPFAM" id="SSF63712">
    <property type="entry name" value="Nicotinic receptor ligand binding domain-like"/>
    <property type="match status" value="1"/>
</dbReference>
<evidence type="ECO:0000256" key="11">
    <source>
        <dbReference type="RuleBase" id="RU000687"/>
    </source>
</evidence>
<dbReference type="CDD" id="cd19049">
    <property type="entry name" value="LGIC_TM_anion"/>
    <property type="match status" value="1"/>
</dbReference>
<keyword evidence="5 11" id="KW-0812">Transmembrane</keyword>
<evidence type="ECO:0000256" key="8">
    <source>
        <dbReference type="ARBA" id="ARBA00023065"/>
    </source>
</evidence>
<evidence type="ECO:0000259" key="14">
    <source>
        <dbReference type="Pfam" id="PF02932"/>
    </source>
</evidence>
<accession>A0A182Q5D6</accession>
<dbReference type="GO" id="GO:0004888">
    <property type="term" value="F:transmembrane signaling receptor activity"/>
    <property type="evidence" value="ECO:0007669"/>
    <property type="project" value="InterPro"/>
</dbReference>
<dbReference type="PROSITE" id="PS00236">
    <property type="entry name" value="NEUROTR_ION_CHANNEL"/>
    <property type="match status" value="1"/>
</dbReference>
<evidence type="ECO:0000256" key="5">
    <source>
        <dbReference type="ARBA" id="ARBA00022692"/>
    </source>
</evidence>
<dbReference type="STRING" id="69004.A0A182Q5D6"/>
<evidence type="ECO:0000256" key="4">
    <source>
        <dbReference type="ARBA" id="ARBA00022475"/>
    </source>
</evidence>
<evidence type="ECO:0000256" key="9">
    <source>
        <dbReference type="ARBA" id="ARBA00023136"/>
    </source>
</evidence>
<evidence type="ECO:0000313" key="15">
    <source>
        <dbReference type="EnsemblMetazoa" id="AFAF003388-PA"/>
    </source>
</evidence>
<feature type="transmembrane region" description="Helical" evidence="11">
    <location>
        <begin position="343"/>
        <end position="360"/>
    </location>
</feature>
<keyword evidence="16" id="KW-1185">Reference proteome</keyword>
<evidence type="ECO:0000256" key="3">
    <source>
        <dbReference type="ARBA" id="ARBA00022448"/>
    </source>
</evidence>
<dbReference type="GO" id="GO:0005254">
    <property type="term" value="F:chloride channel activity"/>
    <property type="evidence" value="ECO:0007669"/>
    <property type="project" value="UniProtKB-ARBA"/>
</dbReference>
<reference evidence="15" key="2">
    <citation type="submission" date="2020-05" db="UniProtKB">
        <authorList>
            <consortium name="EnsemblMetazoa"/>
        </authorList>
    </citation>
    <scope>IDENTIFICATION</scope>
    <source>
        <strain evidence="15">FAR1</strain>
    </source>
</reference>
<dbReference type="Gene3D" id="1.20.58.390">
    <property type="entry name" value="Neurotransmitter-gated ion-channel transmembrane domain"/>
    <property type="match status" value="2"/>
</dbReference>
<dbReference type="InterPro" id="IPR036719">
    <property type="entry name" value="Neuro-gated_channel_TM_sf"/>
</dbReference>
<dbReference type="InterPro" id="IPR018000">
    <property type="entry name" value="Neurotransmitter_ion_chnl_CS"/>
</dbReference>
<feature type="transmembrane region" description="Helical" evidence="11">
    <location>
        <begin position="372"/>
        <end position="397"/>
    </location>
</feature>
<dbReference type="GO" id="GO:0099095">
    <property type="term" value="F:ligand-gated monoatomic anion channel activity"/>
    <property type="evidence" value="ECO:0007669"/>
    <property type="project" value="UniProtKB-ARBA"/>
</dbReference>
<dbReference type="Pfam" id="PF02932">
    <property type="entry name" value="Neur_chan_memb"/>
    <property type="match status" value="1"/>
</dbReference>
<dbReference type="SUPFAM" id="SSF90112">
    <property type="entry name" value="Neurotransmitter-gated ion-channel transmembrane pore"/>
    <property type="match status" value="1"/>
</dbReference>
<keyword evidence="3 11" id="KW-0813">Transport</keyword>
<keyword evidence="8 11" id="KW-0406">Ion transport</keyword>
<dbReference type="FunFam" id="1.20.58.390:FF:000118">
    <property type="entry name" value="GABA-gated ion channel"/>
    <property type="match status" value="1"/>
</dbReference>
<keyword evidence="10 11" id="KW-0407">Ion channel</keyword>
<evidence type="ECO:0000256" key="1">
    <source>
        <dbReference type="ARBA" id="ARBA00004141"/>
    </source>
</evidence>
<dbReference type="InterPro" id="IPR006201">
    <property type="entry name" value="Neur_channel"/>
</dbReference>
<feature type="transmembrane region" description="Helical" evidence="11">
    <location>
        <begin position="20"/>
        <end position="42"/>
    </location>
</feature>
<dbReference type="GO" id="GO:0005230">
    <property type="term" value="F:extracellular ligand-gated monoatomic ion channel activity"/>
    <property type="evidence" value="ECO:0007669"/>
    <property type="project" value="InterPro"/>
</dbReference>
<dbReference type="InterPro" id="IPR006029">
    <property type="entry name" value="Neurotrans-gated_channel_TM"/>
</dbReference>
<dbReference type="Proteomes" id="UP000075886">
    <property type="component" value="Unassembled WGS sequence"/>
</dbReference>
<evidence type="ECO:0000256" key="10">
    <source>
        <dbReference type="ARBA" id="ARBA00023303"/>
    </source>
</evidence>
<evidence type="ECO:0000313" key="16">
    <source>
        <dbReference type="Proteomes" id="UP000075886"/>
    </source>
</evidence>
<sequence>MTVAHTTAVGLVGANLFITINRIILGSFSNIAIGIGTCYFLAPAGPVHGAIRLTQRNNHANISELLDNLLRGYDNSIRPDFGGPPAIIEVDIMVRSMGPISEVDMTYSMDCYFRQSWVDRRLAFSGAQDTLALSISMLGRIWKPDTYFYNGKQSYLHTITTPNKFVRLYQDGRVLYSSRLTIKAGCPMNLEDFPMDTQRCPLKFGSFGYTTNDVLYRWNSGRTAVTIADDMKLSQFDLVEWPAGNVTDRVVHNTASAGATVLNGLNNADLELGLGLDGGVGRATGAGGNGKLYMSEYSMLLVSFHLQRHMGNFLIQVYGPCVLLVVLSWVSFWLNREATADRVSLGITTVLTMTFLGLEARTDLPKVPYPTALDFFVFLSFAFIFATIIQFAIVHYFTKYGSGECYFSVDELTDSSDEDESDRELLDRDRNSAGQSGTGGQHHAINIGPSTSSQRCVGKRCTTSITSISGATGSGTTADSRIIEVIPLSMCSFPLTPRRKTPKSSWTDVSCFGGGACGIEDDPSSDRSPPAGSGSTGGERARSYGASIDTATTSSSFTSSTPTTTALGGKHARRRSGGTNRTGPTPHLTINAPLTTAEALGANGHRTRRRRKRAPRFNSVSKIDRASRIFFPLLFLAINVFYWYLYLSRSERLPQQHHKTG</sequence>
<evidence type="ECO:0000259" key="13">
    <source>
        <dbReference type="Pfam" id="PF02931"/>
    </source>
</evidence>
<dbReference type="FunFam" id="2.70.170.10:FF:000043">
    <property type="entry name" value="Gamma-aminobutyric acid receptor alpha-like"/>
    <property type="match status" value="1"/>
</dbReference>
<evidence type="ECO:0000256" key="12">
    <source>
        <dbReference type="SAM" id="MobiDB-lite"/>
    </source>
</evidence>
<dbReference type="PRINTS" id="PR00253">
    <property type="entry name" value="GABAARECEPTR"/>
</dbReference>
<feature type="compositionally biased region" description="Low complexity" evidence="12">
    <location>
        <begin position="550"/>
        <end position="565"/>
    </location>
</feature>
<keyword evidence="9 11" id="KW-0472">Membrane</keyword>
<dbReference type="GO" id="GO:0005886">
    <property type="term" value="C:plasma membrane"/>
    <property type="evidence" value="ECO:0007669"/>
    <property type="project" value="UniProtKB-SubCell"/>
</dbReference>
<feature type="region of interest" description="Disordered" evidence="12">
    <location>
        <begin position="519"/>
        <end position="614"/>
    </location>
</feature>
<dbReference type="InterPro" id="IPR036734">
    <property type="entry name" value="Neur_chan_lig-bd_sf"/>
</dbReference>
<dbReference type="CDD" id="cd19007">
    <property type="entry name" value="LGIC_ECD_GABAR_GRD-like"/>
    <property type="match status" value="1"/>
</dbReference>
<dbReference type="Pfam" id="PF02931">
    <property type="entry name" value="Neur_chan_LBD"/>
    <property type="match status" value="1"/>
</dbReference>
<reference evidence="16" key="1">
    <citation type="submission" date="2014-01" db="EMBL/GenBank/DDBJ databases">
        <title>The Genome Sequence of Anopheles farauti FAR1 (V2).</title>
        <authorList>
            <consortium name="The Broad Institute Genomics Platform"/>
            <person name="Neafsey D.E."/>
            <person name="Besansky N."/>
            <person name="Howell P."/>
            <person name="Walton C."/>
            <person name="Young S.K."/>
            <person name="Zeng Q."/>
            <person name="Gargeya S."/>
            <person name="Fitzgerald M."/>
            <person name="Haas B."/>
            <person name="Abouelleil A."/>
            <person name="Allen A.W."/>
            <person name="Alvarado L."/>
            <person name="Arachchi H.M."/>
            <person name="Berlin A.M."/>
            <person name="Chapman S.B."/>
            <person name="Gainer-Dewar J."/>
            <person name="Goldberg J."/>
            <person name="Griggs A."/>
            <person name="Gujja S."/>
            <person name="Hansen M."/>
            <person name="Howarth C."/>
            <person name="Imamovic A."/>
            <person name="Ireland A."/>
            <person name="Larimer J."/>
            <person name="McCowan C."/>
            <person name="Murphy C."/>
            <person name="Pearson M."/>
            <person name="Poon T.W."/>
            <person name="Priest M."/>
            <person name="Roberts A."/>
            <person name="Saif S."/>
            <person name="Shea T."/>
            <person name="Sisk P."/>
            <person name="Sykes S."/>
            <person name="Wortman J."/>
            <person name="Nusbaum C."/>
            <person name="Birren B."/>
        </authorList>
    </citation>
    <scope>NUCLEOTIDE SEQUENCE [LARGE SCALE GENOMIC DNA]</scope>
    <source>
        <strain evidence="16">FAR1</strain>
    </source>
</reference>
<dbReference type="Gene3D" id="2.70.170.10">
    <property type="entry name" value="Neurotransmitter-gated ion-channel ligand-binding domain"/>
    <property type="match status" value="1"/>
</dbReference>
<comment type="similarity">
    <text evidence="11">Belongs to the ligand-gated ion channel (TC 1.A.9) family.</text>
</comment>
<keyword evidence="6" id="KW-0732">Signal</keyword>
<dbReference type="EMBL" id="AXCN02001117">
    <property type="status" value="NOT_ANNOTATED_CDS"/>
    <property type="molecule type" value="Genomic_DNA"/>
</dbReference>
<organism evidence="15 16">
    <name type="scientific">Anopheles farauti</name>
    <dbReference type="NCBI Taxonomy" id="69004"/>
    <lineage>
        <taxon>Eukaryota</taxon>
        <taxon>Metazoa</taxon>
        <taxon>Ecdysozoa</taxon>
        <taxon>Arthropoda</taxon>
        <taxon>Hexapoda</taxon>
        <taxon>Insecta</taxon>
        <taxon>Pterygota</taxon>
        <taxon>Neoptera</taxon>
        <taxon>Endopterygota</taxon>
        <taxon>Diptera</taxon>
        <taxon>Nematocera</taxon>
        <taxon>Culicoidea</taxon>
        <taxon>Culicidae</taxon>
        <taxon>Anophelinae</taxon>
        <taxon>Anopheles</taxon>
    </lineage>
</organism>
<protein>
    <recommendedName>
        <fullName evidence="17">Neurotransmitter-gated ion-channel ligand-binding domain-containing protein</fullName>
    </recommendedName>
</protein>